<dbReference type="Proteomes" id="UP000095767">
    <property type="component" value="Unassembled WGS sequence"/>
</dbReference>
<organism evidence="3 4">
    <name type="scientific">Dichanthelium oligosanthes</name>
    <dbReference type="NCBI Taxonomy" id="888268"/>
    <lineage>
        <taxon>Eukaryota</taxon>
        <taxon>Viridiplantae</taxon>
        <taxon>Streptophyta</taxon>
        <taxon>Embryophyta</taxon>
        <taxon>Tracheophyta</taxon>
        <taxon>Spermatophyta</taxon>
        <taxon>Magnoliopsida</taxon>
        <taxon>Liliopsida</taxon>
        <taxon>Poales</taxon>
        <taxon>Poaceae</taxon>
        <taxon>PACMAD clade</taxon>
        <taxon>Panicoideae</taxon>
        <taxon>Panicodae</taxon>
        <taxon>Paniceae</taxon>
        <taxon>Dichantheliinae</taxon>
        <taxon>Dichanthelium</taxon>
    </lineage>
</organism>
<accession>A0A1E5WGV5</accession>
<dbReference type="AlphaFoldDB" id="A0A1E5WGV5"/>
<comment type="caution">
    <text evidence="3">The sequence shown here is derived from an EMBL/GenBank/DDBJ whole genome shotgun (WGS) entry which is preliminary data.</text>
</comment>
<feature type="domain" description="DUF1618" evidence="2">
    <location>
        <begin position="15"/>
        <end position="134"/>
    </location>
</feature>
<dbReference type="InterPro" id="IPR011676">
    <property type="entry name" value="DUF1618"/>
</dbReference>
<sequence length="312" mass="35590">MLALWPSSTSNGEFIFCDVLPAAKDKDKDIIPQLHYIKLPKPLQRNKTPKGDARLYCNIAVIGNRLKYVELQRNYKTSVIIQGQFLRNGWMTATWSRLVNKFSSDGWRQDNRIMNCQDLNVDKEMYFKLIPKVQNHEGATLAPFMRLDIFQLMLSLGDSMDIIDFTAKQNYEDAIGWVVSVDLENKQLLCITTYLSAIPQQEAHQGKRTGTRALPVARLELRCIATYLAAIPQQEAHQGKRTGTRALPIARLELRWVHGRKVDDCTYLLHGHIASNVDYYVYQAADGVERGHMPPSICNGSSRGPKRPQLRF</sequence>
<dbReference type="OrthoDB" id="681064at2759"/>
<dbReference type="EMBL" id="LWDX02008543">
    <property type="protein sequence ID" value="OEL36629.1"/>
    <property type="molecule type" value="Genomic_DNA"/>
</dbReference>
<dbReference type="PANTHER" id="PTHR33074">
    <property type="entry name" value="EXPRESSED PROTEIN-RELATED"/>
    <property type="match status" value="1"/>
</dbReference>
<feature type="region of interest" description="Disordered" evidence="1">
    <location>
        <begin position="293"/>
        <end position="312"/>
    </location>
</feature>
<dbReference type="Pfam" id="PF07762">
    <property type="entry name" value="DUF1618"/>
    <property type="match status" value="1"/>
</dbReference>
<reference evidence="3 4" key="1">
    <citation type="submission" date="2016-09" db="EMBL/GenBank/DDBJ databases">
        <title>The draft genome of Dichanthelium oligosanthes: A C3 panicoid grass species.</title>
        <authorList>
            <person name="Studer A.J."/>
            <person name="Schnable J.C."/>
            <person name="Brutnell T.P."/>
        </authorList>
    </citation>
    <scope>NUCLEOTIDE SEQUENCE [LARGE SCALE GENOMIC DNA]</scope>
    <source>
        <strain evidence="4">cv. Kellogg 1175</strain>
        <tissue evidence="3">Leaf</tissue>
    </source>
</reference>
<evidence type="ECO:0000256" key="1">
    <source>
        <dbReference type="SAM" id="MobiDB-lite"/>
    </source>
</evidence>
<evidence type="ECO:0000313" key="4">
    <source>
        <dbReference type="Proteomes" id="UP000095767"/>
    </source>
</evidence>
<keyword evidence="4" id="KW-1185">Reference proteome</keyword>
<evidence type="ECO:0000313" key="3">
    <source>
        <dbReference type="EMBL" id="OEL36629.1"/>
    </source>
</evidence>
<gene>
    <name evidence="3" type="ORF">BAE44_0002351</name>
</gene>
<evidence type="ECO:0000259" key="2">
    <source>
        <dbReference type="Pfam" id="PF07762"/>
    </source>
</evidence>
<proteinExistence type="predicted"/>
<protein>
    <recommendedName>
        <fullName evidence="2">DUF1618 domain-containing protein</fullName>
    </recommendedName>
</protein>
<dbReference type="PANTHER" id="PTHR33074:SF49">
    <property type="entry name" value="OS07G0258000 PROTEIN"/>
    <property type="match status" value="1"/>
</dbReference>
<name>A0A1E5WGV5_9POAL</name>